<evidence type="ECO:0000256" key="4">
    <source>
        <dbReference type="SAM" id="Coils"/>
    </source>
</evidence>
<dbReference type="Proteomes" id="UP000661112">
    <property type="component" value="Unassembled WGS sequence"/>
</dbReference>
<dbReference type="SUPFAM" id="SSF48452">
    <property type="entry name" value="TPR-like"/>
    <property type="match status" value="2"/>
</dbReference>
<name>A0ABR8D4J7_9NOST</name>
<evidence type="ECO:0000256" key="2">
    <source>
        <dbReference type="ARBA" id="ARBA00022803"/>
    </source>
</evidence>
<feature type="repeat" description="TPR" evidence="3">
    <location>
        <begin position="416"/>
        <end position="449"/>
    </location>
</feature>
<feature type="coiled-coil region" evidence="4">
    <location>
        <begin position="374"/>
        <end position="401"/>
    </location>
</feature>
<feature type="repeat" description="TPR" evidence="3">
    <location>
        <begin position="654"/>
        <end position="687"/>
    </location>
</feature>
<feature type="domain" description="CHAT" evidence="5">
    <location>
        <begin position="1006"/>
        <end position="1310"/>
    </location>
</feature>
<dbReference type="Pfam" id="PF00515">
    <property type="entry name" value="TPR_1"/>
    <property type="match status" value="1"/>
</dbReference>
<proteinExistence type="predicted"/>
<sequence length="1324" mass="150884">MLTRLFQWLKNFDKHPVDNPQTDFLKGVNKQVAEQPPELTNADLELLFTQLLQGVEQGRGQQWAIKFLQRMEDRISVERWIDWLLLFGEKLLISPAPNQYLGRQMVQLGELGIGQVGELAYDIGIRLLNKDFIELNGLVEAQEASSAKVPEPANILDSPGQELIRSLGDLLWESEEPPVNSPTTTSEINSVNEETIDNLQQLSWEYQITPTESVYEETIENLQQLSWEYQITQNQSVDEDRSENLREPSWEYQTGATELEDATTTELNWEYQTNPTESVAETAENLQQISWEYQTNPTESVAETAENLQQISWEYQEVEFTAPDLLIPAQEDVINNLGELILDYRQQNSAAIVSTQSNWDQSLVNLDPNVANTLDELMVRLEQSNNLVQQLAANLIMQKNQSPTTTSEQSNAFIKAQALYYQGLQLAKTGDLAGAIASYEQAIQLYPNSYEYWFNRGLTLFHLERFVEAIASYDQAIALKPDYYKAWYNRGGTLGQLGLYEEAVASFGQAITIQSDTPEVWSSKGWAELKVGQISEAIASYDQALALSPEDPENWYYRGIALGIDEQYEAAIASYDQALELYPEFHEVWIDRGVVLFNLKQWSEAIASWDQALSTQPDFYLAWYNRGVALENLGRREEAIASYKQAIAIKPDFHLAWYNQAVALFYLERFLEAIVCYDNALQFKPDYWEAWIGRGTAVGNISEAETPLNLLTVIATNNSALKLASHEGKLASYQEGLKHIRPDTHPEGWGRLHLAIANTYYEQGKKHSTSRNYWRKAVTAYNQALLTLTTVGFPQLHLEVLQSLVKALLGLGQTAQAQELQQRGANLLQKLLNEPGRNGEIKKQLAWKFAGFTQLAVDICVGYGDLVEAWEIAEQGKNACLTWQLSGWNAEVRSLNYRSVQQLLNPHTAIIYWHLSPVALHTFIIKDQAPSPILVFTPVQNTGTISAATPLQDLPLPEANRRLIIFENWLENWQQTYQEYRQQAQDQQSKTNHSWRLEMEERLLQLRDILEIETILQELEDITQLILVPHRDLFRLPLHSLFHFNSASEEITNITYLPNIQAGLSASITDIAQFDHQTLLTVEYPDNTDYPTLRFANLEAEVVSQMFRNRLRLQGGEANKINFEEAFFENYNILHFTGQAINKPIEPQASELVLAGKDKFTLEEICETNLSTYNLVTLSACETTININQTTTGEYVDLITAFFSRGVPHIVSTLWTVESSASALVIIEFYRRLQSVQSVTTALAEATAWLRELTAAELTQWYEDLLKNLDPQELKIRAYLATHIYRISKMPAEKKLYSHPYYWAAFIITGKPGKSLQYYLHVND</sequence>
<dbReference type="PROSITE" id="PS50005">
    <property type="entry name" value="TPR"/>
    <property type="match status" value="8"/>
</dbReference>
<dbReference type="InterPro" id="IPR024983">
    <property type="entry name" value="CHAT_dom"/>
</dbReference>
<feature type="repeat" description="TPR" evidence="3">
    <location>
        <begin position="484"/>
        <end position="517"/>
    </location>
</feature>
<accession>A0ABR8D4J7</accession>
<evidence type="ECO:0000256" key="3">
    <source>
        <dbReference type="PROSITE-ProRule" id="PRU00339"/>
    </source>
</evidence>
<dbReference type="InterPro" id="IPR050498">
    <property type="entry name" value="Ycf3"/>
</dbReference>
<feature type="repeat" description="TPR" evidence="3">
    <location>
        <begin position="552"/>
        <end position="585"/>
    </location>
</feature>
<dbReference type="PROSITE" id="PS50293">
    <property type="entry name" value="TPR_REGION"/>
    <property type="match status" value="1"/>
</dbReference>
<dbReference type="SMART" id="SM00028">
    <property type="entry name" value="TPR"/>
    <property type="match status" value="8"/>
</dbReference>
<evidence type="ECO:0000259" key="5">
    <source>
        <dbReference type="Pfam" id="PF12770"/>
    </source>
</evidence>
<dbReference type="Pfam" id="PF13432">
    <property type="entry name" value="TPR_16"/>
    <property type="match status" value="3"/>
</dbReference>
<dbReference type="Pfam" id="PF12770">
    <property type="entry name" value="CHAT"/>
    <property type="match status" value="1"/>
</dbReference>
<keyword evidence="7" id="KW-1185">Reference proteome</keyword>
<evidence type="ECO:0000313" key="6">
    <source>
        <dbReference type="EMBL" id="MBD2501343.1"/>
    </source>
</evidence>
<dbReference type="Pfam" id="PF13181">
    <property type="entry name" value="TPR_8"/>
    <property type="match status" value="1"/>
</dbReference>
<reference evidence="6 7" key="1">
    <citation type="journal article" date="2020" name="ISME J.">
        <title>Comparative genomics reveals insights into cyanobacterial evolution and habitat adaptation.</title>
        <authorList>
            <person name="Chen M.Y."/>
            <person name="Teng W.K."/>
            <person name="Zhao L."/>
            <person name="Hu C.X."/>
            <person name="Zhou Y.K."/>
            <person name="Han B.P."/>
            <person name="Song L.R."/>
            <person name="Shu W.S."/>
        </authorList>
    </citation>
    <scope>NUCLEOTIDE SEQUENCE [LARGE SCALE GENOMIC DNA]</scope>
    <source>
        <strain evidence="6 7">FACHB-119</strain>
    </source>
</reference>
<organism evidence="6 7">
    <name type="scientific">Anabaena azotica FACHB-119</name>
    <dbReference type="NCBI Taxonomy" id="947527"/>
    <lineage>
        <taxon>Bacteria</taxon>
        <taxon>Bacillati</taxon>
        <taxon>Cyanobacteriota</taxon>
        <taxon>Cyanophyceae</taxon>
        <taxon>Nostocales</taxon>
        <taxon>Nostocaceae</taxon>
        <taxon>Anabaena</taxon>
        <taxon>Anabaena azotica</taxon>
    </lineage>
</organism>
<gene>
    <name evidence="6" type="ORF">H6G83_12160</name>
</gene>
<evidence type="ECO:0000313" key="7">
    <source>
        <dbReference type="Proteomes" id="UP000661112"/>
    </source>
</evidence>
<keyword evidence="2 3" id="KW-0802">TPR repeat</keyword>
<dbReference type="Gene3D" id="1.25.40.10">
    <property type="entry name" value="Tetratricopeptide repeat domain"/>
    <property type="match status" value="3"/>
</dbReference>
<dbReference type="PANTHER" id="PTHR44858:SF1">
    <property type="entry name" value="UDP-N-ACETYLGLUCOSAMINE--PEPTIDE N-ACETYLGLUCOSAMINYLTRANSFERASE SPINDLY-RELATED"/>
    <property type="match status" value="1"/>
</dbReference>
<dbReference type="RefSeq" id="WP_190471959.1">
    <property type="nucleotide sequence ID" value="NZ_JACJSG010000014.1"/>
</dbReference>
<protein>
    <submittedName>
        <fullName evidence="6">Tetratricopeptide repeat protein</fullName>
    </submittedName>
</protein>
<keyword evidence="4" id="KW-0175">Coiled coil</keyword>
<feature type="repeat" description="TPR" evidence="3">
    <location>
        <begin position="620"/>
        <end position="653"/>
    </location>
</feature>
<evidence type="ECO:0000256" key="1">
    <source>
        <dbReference type="ARBA" id="ARBA00022737"/>
    </source>
</evidence>
<keyword evidence="1" id="KW-0677">Repeat</keyword>
<dbReference type="EMBL" id="JACJSG010000014">
    <property type="protein sequence ID" value="MBD2501343.1"/>
    <property type="molecule type" value="Genomic_DNA"/>
</dbReference>
<feature type="repeat" description="TPR" evidence="3">
    <location>
        <begin position="518"/>
        <end position="551"/>
    </location>
</feature>
<feature type="repeat" description="TPR" evidence="3">
    <location>
        <begin position="450"/>
        <end position="483"/>
    </location>
</feature>
<dbReference type="PANTHER" id="PTHR44858">
    <property type="entry name" value="TETRATRICOPEPTIDE REPEAT PROTEIN 6"/>
    <property type="match status" value="1"/>
</dbReference>
<feature type="repeat" description="TPR" evidence="3">
    <location>
        <begin position="586"/>
        <end position="619"/>
    </location>
</feature>
<dbReference type="InterPro" id="IPR019734">
    <property type="entry name" value="TPR_rpt"/>
</dbReference>
<dbReference type="InterPro" id="IPR011990">
    <property type="entry name" value="TPR-like_helical_dom_sf"/>
</dbReference>
<comment type="caution">
    <text evidence="6">The sequence shown here is derived from an EMBL/GenBank/DDBJ whole genome shotgun (WGS) entry which is preliminary data.</text>
</comment>